<evidence type="ECO:0000256" key="11">
    <source>
        <dbReference type="ARBA" id="ARBA00023012"/>
    </source>
</evidence>
<dbReference type="PROSITE" id="PS50109">
    <property type="entry name" value="HIS_KIN"/>
    <property type="match status" value="1"/>
</dbReference>
<keyword evidence="9" id="KW-0067">ATP-binding</keyword>
<dbReference type="Proteomes" id="UP000278351">
    <property type="component" value="Unassembled WGS sequence"/>
</dbReference>
<dbReference type="Pfam" id="PF00512">
    <property type="entry name" value="HisKA"/>
    <property type="match status" value="1"/>
</dbReference>
<evidence type="ECO:0000256" key="9">
    <source>
        <dbReference type="ARBA" id="ARBA00022840"/>
    </source>
</evidence>
<feature type="domain" description="PAC" evidence="16">
    <location>
        <begin position="119"/>
        <end position="169"/>
    </location>
</feature>
<dbReference type="GO" id="GO:0000156">
    <property type="term" value="F:phosphorelay response regulator activity"/>
    <property type="evidence" value="ECO:0007669"/>
    <property type="project" value="TreeGrafter"/>
</dbReference>
<dbReference type="SUPFAM" id="SSF47384">
    <property type="entry name" value="Homodimeric domain of signal transducing histidine kinase"/>
    <property type="match status" value="1"/>
</dbReference>
<dbReference type="InterPro" id="IPR000700">
    <property type="entry name" value="PAS-assoc_C"/>
</dbReference>
<dbReference type="PRINTS" id="PR00344">
    <property type="entry name" value="BCTRLSENSOR"/>
</dbReference>
<feature type="domain" description="Histidine kinase" evidence="14">
    <location>
        <begin position="368"/>
        <end position="581"/>
    </location>
</feature>
<dbReference type="Gene3D" id="1.10.287.130">
    <property type="match status" value="1"/>
</dbReference>
<dbReference type="SMART" id="SM00091">
    <property type="entry name" value="PAS"/>
    <property type="match status" value="2"/>
</dbReference>
<dbReference type="InterPro" id="IPR003661">
    <property type="entry name" value="HisK_dim/P_dom"/>
</dbReference>
<feature type="domain" description="PAC" evidence="16">
    <location>
        <begin position="298"/>
        <end position="350"/>
    </location>
</feature>
<dbReference type="InterPro" id="IPR000014">
    <property type="entry name" value="PAS"/>
</dbReference>
<dbReference type="PROSITE" id="PS50113">
    <property type="entry name" value="PAC"/>
    <property type="match status" value="2"/>
</dbReference>
<evidence type="ECO:0000256" key="12">
    <source>
        <dbReference type="ARBA" id="ARBA00023136"/>
    </source>
</evidence>
<keyword evidence="7" id="KW-0547">Nucleotide-binding</keyword>
<organism evidence="17 18">
    <name type="scientific">Chitinophaga lutea</name>
    <dbReference type="NCBI Taxonomy" id="2488634"/>
    <lineage>
        <taxon>Bacteria</taxon>
        <taxon>Pseudomonadati</taxon>
        <taxon>Bacteroidota</taxon>
        <taxon>Chitinophagia</taxon>
        <taxon>Chitinophagales</taxon>
        <taxon>Chitinophagaceae</taxon>
        <taxon>Chitinophaga</taxon>
    </lineage>
</organism>
<dbReference type="Pfam" id="PF00989">
    <property type="entry name" value="PAS"/>
    <property type="match status" value="1"/>
</dbReference>
<dbReference type="GO" id="GO:0030295">
    <property type="term" value="F:protein kinase activator activity"/>
    <property type="evidence" value="ECO:0007669"/>
    <property type="project" value="TreeGrafter"/>
</dbReference>
<dbReference type="InterPro" id="IPR036890">
    <property type="entry name" value="HATPase_C_sf"/>
</dbReference>
<evidence type="ECO:0000256" key="4">
    <source>
        <dbReference type="ARBA" id="ARBA00022553"/>
    </source>
</evidence>
<evidence type="ECO:0000259" key="15">
    <source>
        <dbReference type="PROSITE" id="PS50112"/>
    </source>
</evidence>
<evidence type="ECO:0000256" key="10">
    <source>
        <dbReference type="ARBA" id="ARBA00022989"/>
    </source>
</evidence>
<evidence type="ECO:0000256" key="8">
    <source>
        <dbReference type="ARBA" id="ARBA00022777"/>
    </source>
</evidence>
<accession>A0A3N4PES7</accession>
<dbReference type="Pfam" id="PF02518">
    <property type="entry name" value="HATPase_c"/>
    <property type="match status" value="1"/>
</dbReference>
<keyword evidence="4" id="KW-0597">Phosphoprotein</keyword>
<dbReference type="SMART" id="SM00387">
    <property type="entry name" value="HATPase_c"/>
    <property type="match status" value="1"/>
</dbReference>
<dbReference type="NCBIfam" id="TIGR00229">
    <property type="entry name" value="sensory_box"/>
    <property type="match status" value="2"/>
</dbReference>
<dbReference type="InterPro" id="IPR004358">
    <property type="entry name" value="Sig_transdc_His_kin-like_C"/>
</dbReference>
<evidence type="ECO:0000256" key="5">
    <source>
        <dbReference type="ARBA" id="ARBA00022679"/>
    </source>
</evidence>
<dbReference type="CDD" id="cd00082">
    <property type="entry name" value="HisKA"/>
    <property type="match status" value="1"/>
</dbReference>
<keyword evidence="10" id="KW-1133">Transmembrane helix</keyword>
<dbReference type="PANTHER" id="PTHR42878">
    <property type="entry name" value="TWO-COMPONENT HISTIDINE KINASE"/>
    <property type="match status" value="1"/>
</dbReference>
<proteinExistence type="predicted"/>
<dbReference type="InterPro" id="IPR036097">
    <property type="entry name" value="HisK_dim/P_sf"/>
</dbReference>
<dbReference type="GO" id="GO:0006355">
    <property type="term" value="P:regulation of DNA-templated transcription"/>
    <property type="evidence" value="ECO:0007669"/>
    <property type="project" value="InterPro"/>
</dbReference>
<evidence type="ECO:0000259" key="14">
    <source>
        <dbReference type="PROSITE" id="PS50109"/>
    </source>
</evidence>
<dbReference type="AlphaFoldDB" id="A0A3N4PES7"/>
<comment type="caution">
    <text evidence="17">The sequence shown here is derived from an EMBL/GenBank/DDBJ whole genome shotgun (WGS) entry which is preliminary data.</text>
</comment>
<dbReference type="InterPro" id="IPR050351">
    <property type="entry name" value="BphY/WalK/GraS-like"/>
</dbReference>
<dbReference type="Gene3D" id="3.30.565.10">
    <property type="entry name" value="Histidine kinase-like ATPase, C-terminal domain"/>
    <property type="match status" value="1"/>
</dbReference>
<comment type="catalytic activity">
    <reaction evidence="1">
        <text>ATP + protein L-histidine = ADP + protein N-phospho-L-histidine.</text>
        <dbReference type="EC" id="2.7.13.3"/>
    </reaction>
</comment>
<gene>
    <name evidence="17" type="ORF">EGT74_26770</name>
</gene>
<keyword evidence="13" id="KW-0175">Coiled coil</keyword>
<evidence type="ECO:0000256" key="7">
    <source>
        <dbReference type="ARBA" id="ARBA00022741"/>
    </source>
</evidence>
<reference evidence="17 18" key="1">
    <citation type="submission" date="2018-11" db="EMBL/GenBank/DDBJ databases">
        <title>Chitinophaga lutea sp.nov., isolate from arsenic contaminated soil.</title>
        <authorList>
            <person name="Zong Y."/>
        </authorList>
    </citation>
    <scope>NUCLEOTIDE SEQUENCE [LARGE SCALE GENOMIC DNA]</scope>
    <source>
        <strain evidence="17 18">ZY74</strain>
    </source>
</reference>
<dbReference type="InterPro" id="IPR003594">
    <property type="entry name" value="HATPase_dom"/>
</dbReference>
<dbReference type="InterPro" id="IPR013767">
    <property type="entry name" value="PAS_fold"/>
</dbReference>
<sequence>MADAAVLLLSARVQTGTCYKKILDLPLLTINKTMAEQQETQSLISFDALFKNATIGILVTDAHGKIVLTNPFLLTQFGYAEEELVGQLVEKLIPARFGHRHVGHREKFHSQPRSRPMGAGLELFGVKKDGVEIAVEVSLGAYNTGNGDYVIAFVSDISYRKESENELKRLNAELEMKVAERTESLSETVKKLGEQMKEVQAKDSELQRVNGFLSSIWNHAEAIIIATDNEGIIKLFNPTAQQQLGYTAEEVVNRHSLTLFHDEGEVAERAALFSSQLKQEVLPGFDTIVAKARQNLPSELEWQYLGKDGSRFPVTLTVSALRDGDGLISGYLGIAIDISERKQAENELRLALEKERELNELKSRFVSLASHEFRTPLSTILSSTFLVSRYKRAEEQEQREKHTQRIVSSVNMLTDILNDFLSVGKIEEGKIQVRYADFDVKQHVTNIIAEMQGLRKAQQLVEYHHEGDVQLSLDPALLKHIVMNLLSNAIKFSPSGTLIQVDTRCAGQQFSLKIRDRGAGISKEDQQHLFERFFRGSNADDVQGTGLGLHIVAKYAELMNGSITCESELGKGTTFTVLFNL</sequence>
<evidence type="ECO:0000259" key="16">
    <source>
        <dbReference type="PROSITE" id="PS50113"/>
    </source>
</evidence>
<dbReference type="Pfam" id="PF13426">
    <property type="entry name" value="PAS_9"/>
    <property type="match status" value="1"/>
</dbReference>
<evidence type="ECO:0000256" key="2">
    <source>
        <dbReference type="ARBA" id="ARBA00004141"/>
    </source>
</evidence>
<dbReference type="SMART" id="SM00086">
    <property type="entry name" value="PAC"/>
    <property type="match status" value="2"/>
</dbReference>
<dbReference type="EC" id="2.7.13.3" evidence="3"/>
<dbReference type="InterPro" id="IPR005467">
    <property type="entry name" value="His_kinase_dom"/>
</dbReference>
<evidence type="ECO:0000313" key="17">
    <source>
        <dbReference type="EMBL" id="RPE05958.1"/>
    </source>
</evidence>
<keyword evidence="8" id="KW-0418">Kinase</keyword>
<dbReference type="GO" id="GO:0000155">
    <property type="term" value="F:phosphorelay sensor kinase activity"/>
    <property type="evidence" value="ECO:0007669"/>
    <property type="project" value="InterPro"/>
</dbReference>
<dbReference type="CDD" id="cd00130">
    <property type="entry name" value="PAS"/>
    <property type="match status" value="2"/>
</dbReference>
<evidence type="ECO:0000256" key="6">
    <source>
        <dbReference type="ARBA" id="ARBA00022692"/>
    </source>
</evidence>
<evidence type="ECO:0000256" key="13">
    <source>
        <dbReference type="SAM" id="Coils"/>
    </source>
</evidence>
<evidence type="ECO:0000256" key="1">
    <source>
        <dbReference type="ARBA" id="ARBA00000085"/>
    </source>
</evidence>
<evidence type="ECO:0000256" key="3">
    <source>
        <dbReference type="ARBA" id="ARBA00012438"/>
    </source>
</evidence>
<dbReference type="CDD" id="cd00075">
    <property type="entry name" value="HATPase"/>
    <property type="match status" value="1"/>
</dbReference>
<feature type="domain" description="PAS" evidence="15">
    <location>
        <begin position="209"/>
        <end position="280"/>
    </location>
</feature>
<dbReference type="EMBL" id="RPDH01000003">
    <property type="protein sequence ID" value="RPE05958.1"/>
    <property type="molecule type" value="Genomic_DNA"/>
</dbReference>
<dbReference type="SUPFAM" id="SSF55785">
    <property type="entry name" value="PYP-like sensor domain (PAS domain)"/>
    <property type="match status" value="2"/>
</dbReference>
<keyword evidence="18" id="KW-1185">Reference proteome</keyword>
<dbReference type="SUPFAM" id="SSF55874">
    <property type="entry name" value="ATPase domain of HSP90 chaperone/DNA topoisomerase II/histidine kinase"/>
    <property type="match status" value="1"/>
</dbReference>
<evidence type="ECO:0000313" key="18">
    <source>
        <dbReference type="Proteomes" id="UP000278351"/>
    </source>
</evidence>
<dbReference type="GO" id="GO:0016020">
    <property type="term" value="C:membrane"/>
    <property type="evidence" value="ECO:0007669"/>
    <property type="project" value="UniProtKB-SubCell"/>
</dbReference>
<protein>
    <recommendedName>
        <fullName evidence="3">histidine kinase</fullName>
        <ecNumber evidence="3">2.7.13.3</ecNumber>
    </recommendedName>
</protein>
<dbReference type="GO" id="GO:0007234">
    <property type="term" value="P:osmosensory signaling via phosphorelay pathway"/>
    <property type="evidence" value="ECO:0007669"/>
    <property type="project" value="TreeGrafter"/>
</dbReference>
<name>A0A3N4PES7_9BACT</name>
<dbReference type="PROSITE" id="PS50112">
    <property type="entry name" value="PAS"/>
    <property type="match status" value="2"/>
</dbReference>
<dbReference type="PANTHER" id="PTHR42878:SF7">
    <property type="entry name" value="SENSOR HISTIDINE KINASE GLRK"/>
    <property type="match status" value="1"/>
</dbReference>
<dbReference type="Gene3D" id="3.30.450.20">
    <property type="entry name" value="PAS domain"/>
    <property type="match status" value="2"/>
</dbReference>
<keyword evidence="6" id="KW-0812">Transmembrane</keyword>
<dbReference type="SMART" id="SM00388">
    <property type="entry name" value="HisKA"/>
    <property type="match status" value="1"/>
</dbReference>
<dbReference type="InterPro" id="IPR035965">
    <property type="entry name" value="PAS-like_dom_sf"/>
</dbReference>
<keyword evidence="11" id="KW-0902">Two-component regulatory system</keyword>
<comment type="subcellular location">
    <subcellularLocation>
        <location evidence="2">Membrane</location>
        <topology evidence="2">Multi-pass membrane protein</topology>
    </subcellularLocation>
</comment>
<keyword evidence="5" id="KW-0808">Transferase</keyword>
<feature type="coiled-coil region" evidence="13">
    <location>
        <begin position="160"/>
        <end position="202"/>
    </location>
</feature>
<keyword evidence="12" id="KW-0472">Membrane</keyword>
<feature type="domain" description="PAS" evidence="15">
    <location>
        <begin position="42"/>
        <end position="87"/>
    </location>
</feature>
<dbReference type="FunFam" id="3.30.565.10:FF:000006">
    <property type="entry name" value="Sensor histidine kinase WalK"/>
    <property type="match status" value="1"/>
</dbReference>
<dbReference type="InterPro" id="IPR001610">
    <property type="entry name" value="PAC"/>
</dbReference>